<comment type="caution">
    <text evidence="4">The sequence shown here is derived from an EMBL/GenBank/DDBJ whole genome shotgun (WGS) entry which is preliminary data.</text>
</comment>
<accession>A0ABP3R6R9</accession>
<dbReference type="InterPro" id="IPR050955">
    <property type="entry name" value="Plant_Biomass_Hydrol_Est"/>
</dbReference>
<organism evidence="4 5">
    <name type="scientific">Craurococcus roseus</name>
    <dbReference type="NCBI Taxonomy" id="77585"/>
    <lineage>
        <taxon>Bacteria</taxon>
        <taxon>Pseudomonadati</taxon>
        <taxon>Pseudomonadota</taxon>
        <taxon>Alphaproteobacteria</taxon>
        <taxon>Acetobacterales</taxon>
        <taxon>Acetobacteraceae</taxon>
        <taxon>Craurococcus</taxon>
    </lineage>
</organism>
<evidence type="ECO:0000256" key="2">
    <source>
        <dbReference type="ARBA" id="ARBA00022801"/>
    </source>
</evidence>
<evidence type="ECO:0000256" key="3">
    <source>
        <dbReference type="SAM" id="MobiDB-lite"/>
    </source>
</evidence>
<protein>
    <recommendedName>
        <fullName evidence="6">Phospholipase</fullName>
    </recommendedName>
</protein>
<keyword evidence="1" id="KW-0732">Signal</keyword>
<dbReference type="Pfam" id="PF00756">
    <property type="entry name" value="Esterase"/>
    <property type="match status" value="1"/>
</dbReference>
<evidence type="ECO:0000313" key="5">
    <source>
        <dbReference type="Proteomes" id="UP001501588"/>
    </source>
</evidence>
<keyword evidence="5" id="KW-1185">Reference proteome</keyword>
<dbReference type="PANTHER" id="PTHR43037:SF5">
    <property type="entry name" value="FERULOYL ESTERASE"/>
    <property type="match status" value="1"/>
</dbReference>
<evidence type="ECO:0000313" key="4">
    <source>
        <dbReference type="EMBL" id="GAA0600770.1"/>
    </source>
</evidence>
<evidence type="ECO:0008006" key="6">
    <source>
        <dbReference type="Google" id="ProtNLM"/>
    </source>
</evidence>
<dbReference type="SUPFAM" id="SSF53474">
    <property type="entry name" value="alpha/beta-Hydrolases"/>
    <property type="match status" value="1"/>
</dbReference>
<name>A0ABP3R6R9_9PROT</name>
<dbReference type="Proteomes" id="UP001501588">
    <property type="component" value="Unassembled WGS sequence"/>
</dbReference>
<keyword evidence="2" id="KW-0378">Hydrolase</keyword>
<dbReference type="EMBL" id="BAAAFZ010000074">
    <property type="protein sequence ID" value="GAA0600770.1"/>
    <property type="molecule type" value="Genomic_DNA"/>
</dbReference>
<dbReference type="InterPro" id="IPR029058">
    <property type="entry name" value="AB_hydrolase_fold"/>
</dbReference>
<dbReference type="InterPro" id="IPR000801">
    <property type="entry name" value="Esterase-like"/>
</dbReference>
<reference evidence="5" key="1">
    <citation type="journal article" date="2019" name="Int. J. Syst. Evol. Microbiol.">
        <title>The Global Catalogue of Microorganisms (GCM) 10K type strain sequencing project: providing services to taxonomists for standard genome sequencing and annotation.</title>
        <authorList>
            <consortium name="The Broad Institute Genomics Platform"/>
            <consortium name="The Broad Institute Genome Sequencing Center for Infectious Disease"/>
            <person name="Wu L."/>
            <person name="Ma J."/>
        </authorList>
    </citation>
    <scope>NUCLEOTIDE SEQUENCE [LARGE SCALE GENOMIC DNA]</scope>
    <source>
        <strain evidence="5">JCM 9933</strain>
    </source>
</reference>
<evidence type="ECO:0000256" key="1">
    <source>
        <dbReference type="ARBA" id="ARBA00022729"/>
    </source>
</evidence>
<dbReference type="Gene3D" id="3.40.50.1820">
    <property type="entry name" value="alpha/beta hydrolase"/>
    <property type="match status" value="1"/>
</dbReference>
<proteinExistence type="predicted"/>
<sequence>MPVTDDRSPQPPGLHALGLGGRRDGLLRVPNVAGDGGVLPLVVMLHGAGGHATGALRLVEAAAPGALILAPESRGPTWDVILGAYGPDVAFPDAALRAVFGRRRVDPRRVALAGFSDGASYAVSLALGNGDLFTHALAFSPGFAAPPAPVGRPRLFVSHGVADVVLPIGACSRRLVPRLRAAGYEVRTASSTAATSCRPNSLRRLSECSPKADAPRPRAASHMR</sequence>
<dbReference type="PANTHER" id="PTHR43037">
    <property type="entry name" value="UNNAMED PRODUCT-RELATED"/>
    <property type="match status" value="1"/>
</dbReference>
<feature type="region of interest" description="Disordered" evidence="3">
    <location>
        <begin position="195"/>
        <end position="224"/>
    </location>
</feature>
<gene>
    <name evidence="4" type="ORF">GCM10009416_43400</name>
</gene>